<dbReference type="AlphaFoldDB" id="A0A0B4EQZ6"/>
<evidence type="ECO:0000313" key="2">
    <source>
        <dbReference type="Proteomes" id="UP000031184"/>
    </source>
</evidence>
<name>A0A0B4EQZ6_9FUSO</name>
<evidence type="ECO:0008006" key="3">
    <source>
        <dbReference type="Google" id="ProtNLM"/>
    </source>
</evidence>
<reference evidence="1 2" key="1">
    <citation type="submission" date="2013-08" db="EMBL/GenBank/DDBJ databases">
        <title>An opportunistic ruminal bacterium that causes liver abscesses in cattle.</title>
        <authorList>
            <person name="Benahmed F.H."/>
            <person name="Rasmussen M."/>
            <person name="Harbottle H."/>
            <person name="Soppet D."/>
            <person name="Nagaraja T.G."/>
            <person name="Davidson M."/>
        </authorList>
    </citation>
    <scope>NUCLEOTIDE SEQUENCE [LARGE SCALE GENOMIC DNA]</scope>
    <source>
        <strain evidence="1 2">B35</strain>
    </source>
</reference>
<accession>A0A0B4EQZ6</accession>
<dbReference type="Proteomes" id="UP000031184">
    <property type="component" value="Unassembled WGS sequence"/>
</dbReference>
<proteinExistence type="predicted"/>
<dbReference type="Gene3D" id="1.10.275.10">
    <property type="entry name" value="Fumarase/aspartase (N-terminal domain)"/>
    <property type="match status" value="1"/>
</dbReference>
<evidence type="ECO:0000313" key="1">
    <source>
        <dbReference type="EMBL" id="KID49415.1"/>
    </source>
</evidence>
<organism evidence="1 2">
    <name type="scientific">Fusobacterium necrophorum subsp. funduliforme B35</name>
    <dbReference type="NCBI Taxonomy" id="1226633"/>
    <lineage>
        <taxon>Bacteria</taxon>
        <taxon>Fusobacteriati</taxon>
        <taxon>Fusobacteriota</taxon>
        <taxon>Fusobacteriia</taxon>
        <taxon>Fusobacteriales</taxon>
        <taxon>Fusobacteriaceae</taxon>
        <taxon>Fusobacterium</taxon>
    </lineage>
</organism>
<dbReference type="GO" id="GO:0016829">
    <property type="term" value="F:lyase activity"/>
    <property type="evidence" value="ECO:0007669"/>
    <property type="project" value="UniProtKB-ARBA"/>
</dbReference>
<gene>
    <name evidence="1" type="ORF">C095_04510</name>
</gene>
<protein>
    <recommendedName>
        <fullName evidence="3">Adenylosuccinate lyase</fullName>
    </recommendedName>
</protein>
<comment type="caution">
    <text evidence="1">The sequence shown here is derived from an EMBL/GenBank/DDBJ whole genome shotgun (WGS) entry which is preliminary data.</text>
</comment>
<sequence>MMEFKSNHITNSKFYGKFYNTEKMNIIFDDEKRMQRWLDVEVALLESQCELDIVPKYIVDKLKEVADIKKLDCNEIKKELKIQDIPYSLF</sequence>
<dbReference type="SUPFAM" id="SSF48557">
    <property type="entry name" value="L-aspartase-like"/>
    <property type="match status" value="1"/>
</dbReference>
<dbReference type="PATRIC" id="fig|1226633.4.peg.916"/>
<dbReference type="InterPro" id="IPR008948">
    <property type="entry name" value="L-Aspartase-like"/>
</dbReference>
<dbReference type="InterPro" id="IPR024083">
    <property type="entry name" value="Fumarase/histidase_N"/>
</dbReference>
<dbReference type="EMBL" id="AUZI01000012">
    <property type="protein sequence ID" value="KID49415.1"/>
    <property type="molecule type" value="Genomic_DNA"/>
</dbReference>